<comment type="caution">
    <text evidence="4">The sequence shown here is derived from an EMBL/GenBank/DDBJ whole genome shotgun (WGS) entry which is preliminary data.</text>
</comment>
<reference evidence="4 5" key="1">
    <citation type="submission" date="2017-05" db="EMBL/GenBank/DDBJ databases">
        <title>Polynucleobacter sp. MWH-K35W1 isolated from the permanently anoxic monimolimnion of a meromictic lake.</title>
        <authorList>
            <person name="Hahn M.W."/>
        </authorList>
    </citation>
    <scope>NUCLEOTIDE SEQUENCE [LARGE SCALE GENOMIC DNA]</scope>
    <source>
        <strain evidence="4 5">MWH-K35W1</strain>
    </source>
</reference>
<sequence length="197" mass="22420">MAIFTKGIIYALLLTAFWANCAAAEIAPYDLKVFVGRSGAGFQVQASYLVPVNECEAYAFLTDYEGARNIPGIRESKVIDRVGNKVQVERIVEERVLFFPINLRSILEFSEVSDRRLDFTQLEGDAKAYKGSWVLEPEKNGTRFKHHATFELETVIPLFLIKHFLENNTNKRFELMAERAAQQRLESNSGCKKSTFL</sequence>
<protein>
    <recommendedName>
        <fullName evidence="3">Coenzyme Q-binding protein COQ10 START domain-containing protein</fullName>
    </recommendedName>
</protein>
<feature type="domain" description="Coenzyme Q-binding protein COQ10 START" evidence="3">
    <location>
        <begin position="54"/>
        <end position="159"/>
    </location>
</feature>
<feature type="signal peptide" evidence="2">
    <location>
        <begin position="1"/>
        <end position="22"/>
    </location>
</feature>
<dbReference type="Pfam" id="PF03364">
    <property type="entry name" value="Polyketide_cyc"/>
    <property type="match status" value="1"/>
</dbReference>
<dbReference type="SUPFAM" id="SSF55961">
    <property type="entry name" value="Bet v1-like"/>
    <property type="match status" value="1"/>
</dbReference>
<feature type="chain" id="PRO_5012874636" description="Coenzyme Q-binding protein COQ10 START domain-containing protein" evidence="2">
    <location>
        <begin position="23"/>
        <end position="197"/>
    </location>
</feature>
<dbReference type="AlphaFoldDB" id="A0A254PWD5"/>
<keyword evidence="5" id="KW-1185">Reference proteome</keyword>
<keyword evidence="2" id="KW-0732">Signal</keyword>
<dbReference type="PANTHER" id="PTHR34060:SF2">
    <property type="entry name" value="OS03G0837900 PROTEIN"/>
    <property type="match status" value="1"/>
</dbReference>
<accession>A0A254PWD5</accession>
<dbReference type="InterPro" id="IPR023393">
    <property type="entry name" value="START-like_dom_sf"/>
</dbReference>
<evidence type="ECO:0000256" key="1">
    <source>
        <dbReference type="ARBA" id="ARBA00008918"/>
    </source>
</evidence>
<organism evidence="4 5">
    <name type="scientific">Polynucleobacter aenigmaticus</name>
    <dbReference type="NCBI Taxonomy" id="1743164"/>
    <lineage>
        <taxon>Bacteria</taxon>
        <taxon>Pseudomonadati</taxon>
        <taxon>Pseudomonadota</taxon>
        <taxon>Betaproteobacteria</taxon>
        <taxon>Burkholderiales</taxon>
        <taxon>Burkholderiaceae</taxon>
        <taxon>Polynucleobacter</taxon>
    </lineage>
</organism>
<comment type="similarity">
    <text evidence="1">Belongs to the ribosome association toxin RatA family.</text>
</comment>
<evidence type="ECO:0000313" key="5">
    <source>
        <dbReference type="Proteomes" id="UP000198104"/>
    </source>
</evidence>
<dbReference type="InterPro" id="IPR005031">
    <property type="entry name" value="COQ10_START"/>
</dbReference>
<dbReference type="OrthoDB" id="9132148at2"/>
<dbReference type="RefSeq" id="WP_088527958.1">
    <property type="nucleotide sequence ID" value="NZ_NGUO01000013.1"/>
</dbReference>
<name>A0A254PWD5_9BURK</name>
<dbReference type="Proteomes" id="UP000198104">
    <property type="component" value="Unassembled WGS sequence"/>
</dbReference>
<evidence type="ECO:0000256" key="2">
    <source>
        <dbReference type="SAM" id="SignalP"/>
    </source>
</evidence>
<dbReference type="PANTHER" id="PTHR34060">
    <property type="entry name" value="POLYKETIDE CYCLASE / DEHYDRASE AND LIPID TRANSPORT PROTEIN"/>
    <property type="match status" value="1"/>
</dbReference>
<dbReference type="Gene3D" id="3.30.530.20">
    <property type="match status" value="1"/>
</dbReference>
<gene>
    <name evidence="4" type="ORF">CBI30_08935</name>
</gene>
<evidence type="ECO:0000259" key="3">
    <source>
        <dbReference type="Pfam" id="PF03364"/>
    </source>
</evidence>
<proteinExistence type="inferred from homology"/>
<dbReference type="EMBL" id="NGUO01000013">
    <property type="protein sequence ID" value="OWS70588.1"/>
    <property type="molecule type" value="Genomic_DNA"/>
</dbReference>
<evidence type="ECO:0000313" key="4">
    <source>
        <dbReference type="EMBL" id="OWS70588.1"/>
    </source>
</evidence>